<accession>A0A9P5YXN4</accession>
<evidence type="ECO:0000313" key="1">
    <source>
        <dbReference type="EMBL" id="KAF9476565.1"/>
    </source>
</evidence>
<dbReference type="AlphaFoldDB" id="A0A9P5YXN4"/>
<dbReference type="Proteomes" id="UP000807469">
    <property type="component" value="Unassembled WGS sequence"/>
</dbReference>
<dbReference type="EMBL" id="MU155289">
    <property type="protein sequence ID" value="KAF9476565.1"/>
    <property type="molecule type" value="Genomic_DNA"/>
</dbReference>
<organism evidence="1 2">
    <name type="scientific">Pholiota conissans</name>
    <dbReference type="NCBI Taxonomy" id="109636"/>
    <lineage>
        <taxon>Eukaryota</taxon>
        <taxon>Fungi</taxon>
        <taxon>Dikarya</taxon>
        <taxon>Basidiomycota</taxon>
        <taxon>Agaricomycotina</taxon>
        <taxon>Agaricomycetes</taxon>
        <taxon>Agaricomycetidae</taxon>
        <taxon>Agaricales</taxon>
        <taxon>Agaricineae</taxon>
        <taxon>Strophariaceae</taxon>
        <taxon>Pholiota</taxon>
    </lineage>
</organism>
<gene>
    <name evidence="1" type="ORF">BDN70DRAFT_897245</name>
</gene>
<protein>
    <submittedName>
        <fullName evidence="1">Uncharacterized protein</fullName>
    </submittedName>
</protein>
<sequence length="574" mass="65906">MTAFLQIPALPYDLQLEIVKAFLNQITDTQDRTNALNNLSLVSPALRDFCQKQIFRRFTIGKSAYHNQKLLFLLWHIPRLRSYCKELRYEVPPSAPARHVSEAEIRLIQGLESLEHISVTVMHGDFPYEDLAICVRQTINYVIASFPIISLCFEGVTEIDPNDFALWGSLTSVEIRSTNPNPTFSRYDSEDVDPGGAEDICEDFDQLQLVEHVPEMLPQQCARIKLRNLSLLDADDVLYSFLSYSDEMFDVKHVALSLNPSDWYLCYPEGQCSDDHHIPPWTPRIYHPTPLRTSYAFDFSQLRTFTVDFGPSNLRLVWHIIRQASESLVSLDIRERLRLYSTKDAFGLDLKGPFIPRDFPQEISLASLSALRVLSFKSNIKYNKKPHELASWCPLLRTAPNGLRELNFTIDLFEVPQMLYIEQIFILPDTVDKNGNPLPNKFDALDELISSRYYFPSLETFRIHVVLPEPDDCLGEYGFDYDVVNEDDLKERDIFCALEPASTVANNNPSSSAYINELDGPAFVDDDDWDVTAPLVHSNYVRASIDYIFRRTKARFSSTDSFIVTIDVEPFFNK</sequence>
<name>A0A9P5YXN4_9AGAR</name>
<keyword evidence="2" id="KW-1185">Reference proteome</keyword>
<evidence type="ECO:0000313" key="2">
    <source>
        <dbReference type="Proteomes" id="UP000807469"/>
    </source>
</evidence>
<proteinExistence type="predicted"/>
<comment type="caution">
    <text evidence="1">The sequence shown here is derived from an EMBL/GenBank/DDBJ whole genome shotgun (WGS) entry which is preliminary data.</text>
</comment>
<reference evidence="1" key="1">
    <citation type="submission" date="2020-11" db="EMBL/GenBank/DDBJ databases">
        <authorList>
            <consortium name="DOE Joint Genome Institute"/>
            <person name="Ahrendt S."/>
            <person name="Riley R."/>
            <person name="Andreopoulos W."/>
            <person name="Labutti K."/>
            <person name="Pangilinan J."/>
            <person name="Ruiz-Duenas F.J."/>
            <person name="Barrasa J.M."/>
            <person name="Sanchez-Garcia M."/>
            <person name="Camarero S."/>
            <person name="Miyauchi S."/>
            <person name="Serrano A."/>
            <person name="Linde D."/>
            <person name="Babiker R."/>
            <person name="Drula E."/>
            <person name="Ayuso-Fernandez I."/>
            <person name="Pacheco R."/>
            <person name="Padilla G."/>
            <person name="Ferreira P."/>
            <person name="Barriuso J."/>
            <person name="Kellner H."/>
            <person name="Castanera R."/>
            <person name="Alfaro M."/>
            <person name="Ramirez L."/>
            <person name="Pisabarro A.G."/>
            <person name="Kuo A."/>
            <person name="Tritt A."/>
            <person name="Lipzen A."/>
            <person name="He G."/>
            <person name="Yan M."/>
            <person name="Ng V."/>
            <person name="Cullen D."/>
            <person name="Martin F."/>
            <person name="Rosso M.-N."/>
            <person name="Henrissat B."/>
            <person name="Hibbett D."/>
            <person name="Martinez A.T."/>
            <person name="Grigoriev I.V."/>
        </authorList>
    </citation>
    <scope>NUCLEOTIDE SEQUENCE</scope>
    <source>
        <strain evidence="1">CIRM-BRFM 674</strain>
    </source>
</reference>